<dbReference type="CDD" id="cd00882">
    <property type="entry name" value="Ras_like_GTPase"/>
    <property type="match status" value="1"/>
</dbReference>
<dbReference type="Gene3D" id="3.30.200.20">
    <property type="entry name" value="Phosphorylase Kinase, domain 1"/>
    <property type="match status" value="1"/>
</dbReference>
<dbReference type="Gene3D" id="1.10.510.10">
    <property type="entry name" value="Transferase(Phosphotransferase) domain 1"/>
    <property type="match status" value="1"/>
</dbReference>
<dbReference type="InterPro" id="IPR027417">
    <property type="entry name" value="P-loop_NTPase"/>
</dbReference>
<evidence type="ECO:0000256" key="6">
    <source>
        <dbReference type="ARBA" id="ARBA00022741"/>
    </source>
</evidence>
<evidence type="ECO:0000256" key="11">
    <source>
        <dbReference type="SAM" id="Phobius"/>
    </source>
</evidence>
<reference evidence="13 14" key="1">
    <citation type="submission" date="2020-09" db="EMBL/GenBank/DDBJ databases">
        <authorList>
            <person name="Ashkenazy H."/>
        </authorList>
    </citation>
    <scope>NUCLEOTIDE SEQUENCE [LARGE SCALE GENOMIC DNA]</scope>
    <source>
        <strain evidence="14">cv. Cdm-0</strain>
    </source>
</reference>
<evidence type="ECO:0000256" key="3">
    <source>
        <dbReference type="ARBA" id="ARBA00022527"/>
    </source>
</evidence>
<dbReference type="GO" id="GO:0005524">
    <property type="term" value="F:ATP binding"/>
    <property type="evidence" value="ECO:0007669"/>
    <property type="project" value="UniProtKB-KW"/>
</dbReference>
<keyword evidence="5" id="KW-0808">Transferase</keyword>
<evidence type="ECO:0000256" key="8">
    <source>
        <dbReference type="ARBA" id="ARBA00022840"/>
    </source>
</evidence>
<feature type="transmembrane region" description="Helical" evidence="11">
    <location>
        <begin position="794"/>
        <end position="817"/>
    </location>
</feature>
<protein>
    <recommendedName>
        <fullName evidence="2">cyclin-dependent kinase</fullName>
        <ecNumber evidence="2">2.7.11.22</ecNumber>
    </recommendedName>
</protein>
<dbReference type="PANTHER" id="PTHR24055">
    <property type="entry name" value="MITOGEN-ACTIVATED PROTEIN KINASE"/>
    <property type="match status" value="1"/>
</dbReference>
<dbReference type="Gene3D" id="3.40.50.300">
    <property type="entry name" value="P-loop containing nucleotide triphosphate hydrolases"/>
    <property type="match status" value="1"/>
</dbReference>
<feature type="domain" description="Protein kinase" evidence="12">
    <location>
        <begin position="1"/>
        <end position="269"/>
    </location>
</feature>
<evidence type="ECO:0000259" key="12">
    <source>
        <dbReference type="PROSITE" id="PS50011"/>
    </source>
</evidence>
<dbReference type="Proteomes" id="UP000516314">
    <property type="component" value="Chromosome 4"/>
</dbReference>
<accession>A0A7G2EXL9</accession>
<dbReference type="InterPro" id="IPR000719">
    <property type="entry name" value="Prot_kinase_dom"/>
</dbReference>
<dbReference type="GO" id="GO:0004693">
    <property type="term" value="F:cyclin-dependent protein serine/threonine kinase activity"/>
    <property type="evidence" value="ECO:0007669"/>
    <property type="project" value="UniProtKB-EC"/>
</dbReference>
<keyword evidence="11" id="KW-1133">Transmembrane helix</keyword>
<organism evidence="13 14">
    <name type="scientific">Arabidopsis thaliana</name>
    <name type="common">Mouse-ear cress</name>
    <dbReference type="NCBI Taxonomy" id="3702"/>
    <lineage>
        <taxon>Eukaryota</taxon>
        <taxon>Viridiplantae</taxon>
        <taxon>Streptophyta</taxon>
        <taxon>Embryophyta</taxon>
        <taxon>Tracheophyta</taxon>
        <taxon>Spermatophyta</taxon>
        <taxon>Magnoliopsida</taxon>
        <taxon>eudicotyledons</taxon>
        <taxon>Gunneridae</taxon>
        <taxon>Pentapetalae</taxon>
        <taxon>rosids</taxon>
        <taxon>malvids</taxon>
        <taxon>Brassicales</taxon>
        <taxon>Brassicaceae</taxon>
        <taxon>Camelineae</taxon>
        <taxon>Arabidopsis</taxon>
    </lineage>
</organism>
<evidence type="ECO:0000313" key="13">
    <source>
        <dbReference type="EMBL" id="CAD5327743.1"/>
    </source>
</evidence>
<dbReference type="AlphaFoldDB" id="A0A7G2EXL9"/>
<dbReference type="EMBL" id="LR881469">
    <property type="protein sequence ID" value="CAD5327743.1"/>
    <property type="molecule type" value="Genomic_DNA"/>
</dbReference>
<evidence type="ECO:0000256" key="4">
    <source>
        <dbReference type="ARBA" id="ARBA00022553"/>
    </source>
</evidence>
<dbReference type="FunFam" id="1.10.510.10:FF:000104">
    <property type="entry name" value="serine/threonine-protein kinase MAK isoform X1"/>
    <property type="match status" value="1"/>
</dbReference>
<evidence type="ECO:0000256" key="1">
    <source>
        <dbReference type="ARBA" id="ARBA00006485"/>
    </source>
</evidence>
<dbReference type="PROSITE" id="PS50011">
    <property type="entry name" value="PROTEIN_KINASE_DOM"/>
    <property type="match status" value="1"/>
</dbReference>
<evidence type="ECO:0000256" key="9">
    <source>
        <dbReference type="ARBA" id="ARBA00047811"/>
    </source>
</evidence>
<keyword evidence="7" id="KW-0418">Kinase</keyword>
<evidence type="ECO:0000256" key="2">
    <source>
        <dbReference type="ARBA" id="ARBA00012425"/>
    </source>
</evidence>
<dbReference type="InterPro" id="IPR011009">
    <property type="entry name" value="Kinase-like_dom_sf"/>
</dbReference>
<dbReference type="Pfam" id="PF00069">
    <property type="entry name" value="Pkinase"/>
    <property type="match status" value="1"/>
</dbReference>
<dbReference type="SMART" id="SM00220">
    <property type="entry name" value="S_TKc"/>
    <property type="match status" value="1"/>
</dbReference>
<dbReference type="SUPFAM" id="SSF52540">
    <property type="entry name" value="P-loop containing nucleoside triphosphate hydrolases"/>
    <property type="match status" value="1"/>
</dbReference>
<gene>
    <name evidence="13" type="ORF">AT9943_LOCUS15433</name>
</gene>
<proteinExistence type="inferred from homology"/>
<keyword evidence="11" id="KW-0472">Membrane</keyword>
<evidence type="ECO:0000256" key="10">
    <source>
        <dbReference type="ARBA" id="ARBA00048367"/>
    </source>
</evidence>
<comment type="similarity">
    <text evidence="1">Belongs to the protein kinase superfamily. CMGC Ser/Thr protein kinase family. CDC2/CDKX subfamily.</text>
</comment>
<keyword evidence="3" id="KW-0723">Serine/threonine-protein kinase</keyword>
<sequence length="920" mass="104798">MESVYKAVNLETYEVVAVKKMKRKFYYWEECVNLREVKALRKLNHPHIIKLKEIVREHNELFFIFECMDHNLYHIMKERERPFSEGEIRSFMSQMLQGLAHMHKNGYFHRDLKPENLLVTNNILKIADFGLAREVASMPPYTEYVSTRWYRAPEVLLQSSLYTPAVDMWAVGAILAELYALTPLFPGESEIDQLYKICCVLGKPDWTTFPEAKSISRIMSISHTEFPQTRIADLLPNAAPEAIDLINRLCSWDPLKRPTADEALNHPFFSMATQASYPIHDLELRLDNMAALPNLELNLWDFNREPEECFLGLTLAVKPSAPKLEMLRNVSQDMSENFLFCPGVNNDREPSVFWSLLSPDENGLHAPVESSPLSLSFSPMQQHTVGPPQSSGFTMTSSMQPNMLDRPWMAVSAPFQQNSEFFHKSEKSLKRRTNKNLVAMGGDTLKDDVVDEESSRSSSSSPCSCCFSDDLGFKDDVSEENFTNFSNHVTDLRRREKAYQEILQSHDLLLRTSKRKLRQARNEILSYTPGSWSDVKLSDYNIPKTTSIMLVGPKGAGKSSLVNKITRVIEDDAFLLDRAQESFGTPSKGGTYFVQEYMIPRGGSASFCLYDTRGLSHISSSDNTSMIEQWMTRGVLHGEPVIWTSDSSELKDRLIGDGGTGYERKKVNSVIFVVNAVEILKSMEREPRYASMISTAFNSPILSLKDDKPAVVMTHGDMLSREERARVRVFLGELLGIPPHKQIFDIPESRDTATAITICNLLCYSLQHADKNFVFLPKKNFTISKVGGGGLTKWISLLDIISIALVLFMALASIWFVTHNPVSGQKLANETQQKPFKFPSPWLNNLTHKAKPMRRFGPKRIIKGPNLACVQHPKSEFVPESEPRSIDLHIARRLWFNEEQVAEAEPSFDWRTTRRLWYVE</sequence>
<dbReference type="InterPro" id="IPR008271">
    <property type="entry name" value="Ser/Thr_kinase_AS"/>
</dbReference>
<dbReference type="EC" id="2.7.11.22" evidence="2"/>
<keyword evidence="8" id="KW-0067">ATP-binding</keyword>
<evidence type="ECO:0000256" key="5">
    <source>
        <dbReference type="ARBA" id="ARBA00022679"/>
    </source>
</evidence>
<name>A0A7G2EXL9_ARATH</name>
<evidence type="ECO:0000256" key="7">
    <source>
        <dbReference type="ARBA" id="ARBA00022777"/>
    </source>
</evidence>
<dbReference type="SUPFAM" id="SSF56112">
    <property type="entry name" value="Protein kinase-like (PK-like)"/>
    <property type="match status" value="1"/>
</dbReference>
<comment type="catalytic activity">
    <reaction evidence="9">
        <text>L-threonyl-[protein] + ATP = O-phospho-L-threonyl-[protein] + ADP + H(+)</text>
        <dbReference type="Rhea" id="RHEA:46608"/>
        <dbReference type="Rhea" id="RHEA-COMP:11060"/>
        <dbReference type="Rhea" id="RHEA-COMP:11605"/>
        <dbReference type="ChEBI" id="CHEBI:15378"/>
        <dbReference type="ChEBI" id="CHEBI:30013"/>
        <dbReference type="ChEBI" id="CHEBI:30616"/>
        <dbReference type="ChEBI" id="CHEBI:61977"/>
        <dbReference type="ChEBI" id="CHEBI:456216"/>
        <dbReference type="EC" id="2.7.11.22"/>
    </reaction>
</comment>
<evidence type="ECO:0000313" key="14">
    <source>
        <dbReference type="Proteomes" id="UP000516314"/>
    </source>
</evidence>
<keyword evidence="6" id="KW-0547">Nucleotide-binding</keyword>
<keyword evidence="4" id="KW-0597">Phosphoprotein</keyword>
<keyword evidence="11" id="KW-0812">Transmembrane</keyword>
<comment type="catalytic activity">
    <reaction evidence="10">
        <text>L-seryl-[protein] + ATP = O-phospho-L-seryl-[protein] + ADP + H(+)</text>
        <dbReference type="Rhea" id="RHEA:17989"/>
        <dbReference type="Rhea" id="RHEA-COMP:9863"/>
        <dbReference type="Rhea" id="RHEA-COMP:11604"/>
        <dbReference type="ChEBI" id="CHEBI:15378"/>
        <dbReference type="ChEBI" id="CHEBI:29999"/>
        <dbReference type="ChEBI" id="CHEBI:30616"/>
        <dbReference type="ChEBI" id="CHEBI:83421"/>
        <dbReference type="ChEBI" id="CHEBI:456216"/>
        <dbReference type="EC" id="2.7.11.22"/>
    </reaction>
</comment>
<dbReference type="PROSITE" id="PS00108">
    <property type="entry name" value="PROTEIN_KINASE_ST"/>
    <property type="match status" value="1"/>
</dbReference>
<dbReference type="CDD" id="cd07830">
    <property type="entry name" value="STKc_MAK_like"/>
    <property type="match status" value="1"/>
</dbReference>
<dbReference type="InterPro" id="IPR050117">
    <property type="entry name" value="MAPK"/>
</dbReference>